<evidence type="ECO:0000256" key="2">
    <source>
        <dbReference type="ARBA" id="ARBA00005577"/>
    </source>
</evidence>
<dbReference type="Pfam" id="PF06105">
    <property type="entry name" value="Aph-1"/>
    <property type="match status" value="1"/>
</dbReference>
<dbReference type="PANTHER" id="PTHR12889">
    <property type="entry name" value="GAMMA-SECRETASE SUBUNIT APH-1"/>
    <property type="match status" value="1"/>
</dbReference>
<comment type="similarity">
    <text evidence="2">Belongs to the APH-1 family.</text>
</comment>
<feature type="transmembrane region" description="Helical" evidence="7">
    <location>
        <begin position="266"/>
        <end position="288"/>
    </location>
</feature>
<evidence type="ECO:0000256" key="1">
    <source>
        <dbReference type="ARBA" id="ARBA00004141"/>
    </source>
</evidence>
<keyword evidence="6 7" id="KW-0472">Membrane</keyword>
<keyword evidence="8" id="KW-1185">Reference proteome</keyword>
<comment type="subcellular location">
    <subcellularLocation>
        <location evidence="1">Membrane</location>
        <topology evidence="1">Multi-pass membrane protein</topology>
    </subcellularLocation>
</comment>
<feature type="transmembrane region" description="Helical" evidence="7">
    <location>
        <begin position="66"/>
        <end position="90"/>
    </location>
</feature>
<accession>A0A914DI08</accession>
<protein>
    <submittedName>
        <fullName evidence="9">Uncharacterized protein</fullName>
    </submittedName>
</protein>
<evidence type="ECO:0000256" key="5">
    <source>
        <dbReference type="ARBA" id="ARBA00022989"/>
    </source>
</evidence>
<name>A0A914DI08_9BILA</name>
<dbReference type="GO" id="GO:0016485">
    <property type="term" value="P:protein processing"/>
    <property type="evidence" value="ECO:0007669"/>
    <property type="project" value="InterPro"/>
</dbReference>
<reference evidence="9" key="1">
    <citation type="submission" date="2022-11" db="UniProtKB">
        <authorList>
            <consortium name="WormBaseParasite"/>
        </authorList>
    </citation>
    <scope>IDENTIFICATION</scope>
</reference>
<dbReference type="GO" id="GO:0016020">
    <property type="term" value="C:membrane"/>
    <property type="evidence" value="ECO:0007669"/>
    <property type="project" value="UniProtKB-SubCell"/>
</dbReference>
<feature type="transmembrane region" description="Helical" evidence="7">
    <location>
        <begin position="96"/>
        <end position="118"/>
    </location>
</feature>
<evidence type="ECO:0000256" key="6">
    <source>
        <dbReference type="ARBA" id="ARBA00023136"/>
    </source>
</evidence>
<sequence>MIFKFRYSYSHKGTVIKYGTIKSRKQRTSYTEAGMSYAFSIGCLLLAFALPFGFFVTNIANDPLRIILFILGAFFWLMSLLFSAIFWYAVVPLRNTLVFSLVVSVLLQELVRFAYFLLLRRAQTGLSRLSSNGIQISGIHSLHRARHMLAVVCGLGMGVMASLFLLVNVLADSAQDGKVGLPATIPQLAEKFDVKLYVKDAYFPLYYTINCAILVLFHVCWTIQLWDGCHRKVNGLSKFWWIGLSLPIVSHYLNMFISFLNGSDQQYVAITLQILLLSINLIYCYAIVRLPTLPGLLNFIIASSPDNRTSSTRTEETAASTRRVLLANNDDGQVDVRPIAAVSNSIVT</sequence>
<evidence type="ECO:0000256" key="3">
    <source>
        <dbReference type="ARBA" id="ARBA00022692"/>
    </source>
</evidence>
<feature type="transmembrane region" description="Helical" evidence="7">
    <location>
        <begin position="37"/>
        <end position="59"/>
    </location>
</feature>
<organism evidence="8 9">
    <name type="scientific">Acrobeloides nanus</name>
    <dbReference type="NCBI Taxonomy" id="290746"/>
    <lineage>
        <taxon>Eukaryota</taxon>
        <taxon>Metazoa</taxon>
        <taxon>Ecdysozoa</taxon>
        <taxon>Nematoda</taxon>
        <taxon>Chromadorea</taxon>
        <taxon>Rhabditida</taxon>
        <taxon>Tylenchina</taxon>
        <taxon>Cephalobomorpha</taxon>
        <taxon>Cephaloboidea</taxon>
        <taxon>Cephalobidae</taxon>
        <taxon>Acrobeloides</taxon>
    </lineage>
</organism>
<dbReference type="WBParaSite" id="ACRNAN_scaffold2758.g32753.t1">
    <property type="protein sequence ID" value="ACRNAN_scaffold2758.g32753.t1"/>
    <property type="gene ID" value="ACRNAN_scaffold2758.g32753"/>
</dbReference>
<evidence type="ECO:0000256" key="7">
    <source>
        <dbReference type="SAM" id="Phobius"/>
    </source>
</evidence>
<evidence type="ECO:0000313" key="9">
    <source>
        <dbReference type="WBParaSite" id="ACRNAN_scaffold2758.g32753.t1"/>
    </source>
</evidence>
<feature type="transmembrane region" description="Helical" evidence="7">
    <location>
        <begin position="239"/>
        <end position="260"/>
    </location>
</feature>
<feature type="transmembrane region" description="Helical" evidence="7">
    <location>
        <begin position="149"/>
        <end position="171"/>
    </location>
</feature>
<keyword evidence="5 7" id="KW-1133">Transmembrane helix</keyword>
<feature type="transmembrane region" description="Helical" evidence="7">
    <location>
        <begin position="205"/>
        <end position="227"/>
    </location>
</feature>
<dbReference type="InterPro" id="IPR009294">
    <property type="entry name" value="Aph-1"/>
</dbReference>
<dbReference type="Proteomes" id="UP000887540">
    <property type="component" value="Unplaced"/>
</dbReference>
<evidence type="ECO:0000313" key="8">
    <source>
        <dbReference type="Proteomes" id="UP000887540"/>
    </source>
</evidence>
<keyword evidence="4" id="KW-0914">Notch signaling pathway</keyword>
<dbReference type="AlphaFoldDB" id="A0A914DI08"/>
<keyword evidence="3 7" id="KW-0812">Transmembrane</keyword>
<proteinExistence type="inferred from homology"/>
<dbReference type="GO" id="GO:0007219">
    <property type="term" value="P:Notch signaling pathway"/>
    <property type="evidence" value="ECO:0007669"/>
    <property type="project" value="UniProtKB-KW"/>
</dbReference>
<evidence type="ECO:0000256" key="4">
    <source>
        <dbReference type="ARBA" id="ARBA00022976"/>
    </source>
</evidence>